<name>A0ABD1RZS5_9LAMI</name>
<evidence type="ECO:0000313" key="2">
    <source>
        <dbReference type="EMBL" id="KAL2493753.1"/>
    </source>
</evidence>
<comment type="caution">
    <text evidence="2">The sequence shown here is derived from an EMBL/GenBank/DDBJ whole genome shotgun (WGS) entry which is preliminary data.</text>
</comment>
<organism evidence="2 3">
    <name type="scientific">Forsythia ovata</name>
    <dbReference type="NCBI Taxonomy" id="205694"/>
    <lineage>
        <taxon>Eukaryota</taxon>
        <taxon>Viridiplantae</taxon>
        <taxon>Streptophyta</taxon>
        <taxon>Embryophyta</taxon>
        <taxon>Tracheophyta</taxon>
        <taxon>Spermatophyta</taxon>
        <taxon>Magnoliopsida</taxon>
        <taxon>eudicotyledons</taxon>
        <taxon>Gunneridae</taxon>
        <taxon>Pentapetalae</taxon>
        <taxon>asterids</taxon>
        <taxon>lamiids</taxon>
        <taxon>Lamiales</taxon>
        <taxon>Oleaceae</taxon>
        <taxon>Forsythieae</taxon>
        <taxon>Forsythia</taxon>
    </lineage>
</organism>
<dbReference type="Proteomes" id="UP001604277">
    <property type="component" value="Unassembled WGS sequence"/>
</dbReference>
<proteinExistence type="predicted"/>
<gene>
    <name evidence="2" type="ORF">Fot_37510</name>
</gene>
<dbReference type="AlphaFoldDB" id="A0ABD1RZS5"/>
<feature type="compositionally biased region" description="Basic and acidic residues" evidence="1">
    <location>
        <begin position="98"/>
        <end position="109"/>
    </location>
</feature>
<sequence>MTFTIPLPNATASLSPVIDPLRRPIRSTTDTPRADNDYVCTEDNVVRDDETFASNASSHLGVVNWNGARISVAGGRTVVWSDFNHECWGNVVKSGGRQGEREDGGFDRIGRRRGSITGDRDAVALGRGLGHTGERESVE</sequence>
<feature type="region of interest" description="Disordered" evidence="1">
    <location>
        <begin position="94"/>
        <end position="139"/>
    </location>
</feature>
<protein>
    <submittedName>
        <fullName evidence="2">Uncharacterized protein</fullName>
    </submittedName>
</protein>
<accession>A0ABD1RZS5</accession>
<evidence type="ECO:0000256" key="1">
    <source>
        <dbReference type="SAM" id="MobiDB-lite"/>
    </source>
</evidence>
<evidence type="ECO:0000313" key="3">
    <source>
        <dbReference type="Proteomes" id="UP001604277"/>
    </source>
</evidence>
<reference evidence="3" key="1">
    <citation type="submission" date="2024-07" db="EMBL/GenBank/DDBJ databases">
        <title>Two chromosome-level genome assemblies of Korean endemic species Abeliophyllum distichum and Forsythia ovata (Oleaceae).</title>
        <authorList>
            <person name="Jang H."/>
        </authorList>
    </citation>
    <scope>NUCLEOTIDE SEQUENCE [LARGE SCALE GENOMIC DNA]</scope>
</reference>
<keyword evidence="3" id="KW-1185">Reference proteome</keyword>
<dbReference type="EMBL" id="JBFOLJ010000011">
    <property type="protein sequence ID" value="KAL2493753.1"/>
    <property type="molecule type" value="Genomic_DNA"/>
</dbReference>